<organism evidence="5 6">
    <name type="scientific">Planobispora takensis</name>
    <dbReference type="NCBI Taxonomy" id="1367882"/>
    <lineage>
        <taxon>Bacteria</taxon>
        <taxon>Bacillati</taxon>
        <taxon>Actinomycetota</taxon>
        <taxon>Actinomycetes</taxon>
        <taxon>Streptosporangiales</taxon>
        <taxon>Streptosporangiaceae</taxon>
        <taxon>Planobispora</taxon>
    </lineage>
</organism>
<evidence type="ECO:0000256" key="1">
    <source>
        <dbReference type="ARBA" id="ARBA00022574"/>
    </source>
</evidence>
<dbReference type="SUPFAM" id="SSF50978">
    <property type="entry name" value="WD40 repeat-like"/>
    <property type="match status" value="1"/>
</dbReference>
<sequence length="766" mass="78566">MSSPDLAFVVSADPERVLAALDGTPGPRARFVAAVYRASAATHRDMGPARRRQVLAVDAARFGDRELAAGFTAVDLPGEPSPGWRVAWAGGSLLDHRLLHVLAGHDGPVRTVAAATADGRPVAVTGGADKTVRIWDLETGRQMGEPLYGRTDPISSVTSEAVAISAATVDGRPVAVTGGDDGRLSLVDLTAGEDFRKPLSAHRDGVSAVATAVLADRPIAVTAGRDDIVRVWDLRTHRKVGEAGTAHPVQTGSVGAVSTAVVGGEPVALTAGTDGTVGVWLLEPGGSFARGPIRDPDARAALWLRHRLSGHRGPVLAVTSVVVDGRPLAVTAGADHTVRVWDLETGRQSGGPLTGHTDRVWSVATATVDGRPLAVTAGADHTVRVWDLKAGRQSGGPLTGHTDHVWSVATATVDGRPVALTAGADRTVRIWDLSEAHHAGPGRTRSDHAGPGRTRSGHAGARPTGSGRAGHTGPVLAAATATVDGRPVAVTAGADRTVRTWDLGTGLEAGPPLGGFEEETAVLATAVLGGRSVAVTVDADCAVNVWDLLDGRRVGEPLAGHTGRVLAIATATVDGRPVAVTAGADRTVRVWDLEKGRQSGEPLAGHTGRVTAVATAMVDGRPVAVTGGWDKTVRIWDLEPGHRTGDPLTGHGDWVTAVATATVDDRPVAVTAGRDAVLRLWDLAGARPLGEPLTGIPARALTTAVVGGRPVAVTGHGETVRILELPDGRPAGAELTFPLPVGPLAPAPDGGLIAGFGREVALLLPR</sequence>
<dbReference type="Pfam" id="PF00400">
    <property type="entry name" value="WD40"/>
    <property type="match status" value="8"/>
</dbReference>
<feature type="repeat" description="WD" evidence="3">
    <location>
        <begin position="398"/>
        <end position="434"/>
    </location>
</feature>
<dbReference type="CDD" id="cd00200">
    <property type="entry name" value="WD40"/>
    <property type="match status" value="2"/>
</dbReference>
<keyword evidence="2" id="KW-0677">Repeat</keyword>
<dbReference type="InterPro" id="IPR020472">
    <property type="entry name" value="WD40_PAC1"/>
</dbReference>
<evidence type="ECO:0000313" key="5">
    <source>
        <dbReference type="EMBL" id="GII00083.1"/>
    </source>
</evidence>
<dbReference type="InterPro" id="IPR001680">
    <property type="entry name" value="WD40_rpt"/>
</dbReference>
<name>A0A8J3WT86_9ACTN</name>
<dbReference type="SUPFAM" id="SSF50998">
    <property type="entry name" value="Quinoprotein alcohol dehydrogenase-like"/>
    <property type="match status" value="1"/>
</dbReference>
<comment type="caution">
    <text evidence="5">The sequence shown here is derived from an EMBL/GenBank/DDBJ whole genome shotgun (WGS) entry which is preliminary data.</text>
</comment>
<dbReference type="InterPro" id="IPR036322">
    <property type="entry name" value="WD40_repeat_dom_sf"/>
</dbReference>
<dbReference type="AlphaFoldDB" id="A0A8J3WT86"/>
<dbReference type="RefSeq" id="WP_203874516.1">
    <property type="nucleotide sequence ID" value="NZ_BOOK01000014.1"/>
</dbReference>
<keyword evidence="6" id="KW-1185">Reference proteome</keyword>
<feature type="repeat" description="WD" evidence="3">
    <location>
        <begin position="308"/>
        <end position="351"/>
    </location>
</feature>
<feature type="compositionally biased region" description="Basic and acidic residues" evidence="4">
    <location>
        <begin position="434"/>
        <end position="450"/>
    </location>
</feature>
<dbReference type="EMBL" id="BOOK01000014">
    <property type="protein sequence ID" value="GII00083.1"/>
    <property type="molecule type" value="Genomic_DNA"/>
</dbReference>
<feature type="repeat" description="WD" evidence="3">
    <location>
        <begin position="102"/>
        <end position="145"/>
    </location>
</feature>
<gene>
    <name evidence="5" type="ORF">Pta02_20910</name>
</gene>
<dbReference type="InterPro" id="IPR011047">
    <property type="entry name" value="Quinoprotein_ADH-like_sf"/>
</dbReference>
<feature type="repeat" description="WD" evidence="3">
    <location>
        <begin position="558"/>
        <end position="601"/>
    </location>
</feature>
<evidence type="ECO:0000256" key="4">
    <source>
        <dbReference type="SAM" id="MobiDB-lite"/>
    </source>
</evidence>
<dbReference type="PROSITE" id="PS50082">
    <property type="entry name" value="WD_REPEATS_2"/>
    <property type="match status" value="8"/>
</dbReference>
<reference evidence="5" key="1">
    <citation type="submission" date="2021-01" db="EMBL/GenBank/DDBJ databases">
        <title>Whole genome shotgun sequence of Planobispora takensis NBRC 109077.</title>
        <authorList>
            <person name="Komaki H."/>
            <person name="Tamura T."/>
        </authorList>
    </citation>
    <scope>NUCLEOTIDE SEQUENCE</scope>
    <source>
        <strain evidence="5">NBRC 109077</strain>
    </source>
</reference>
<accession>A0A8J3WT86</accession>
<dbReference type="PRINTS" id="PR00320">
    <property type="entry name" value="GPROTEINBRPT"/>
</dbReference>
<dbReference type="Proteomes" id="UP000634476">
    <property type="component" value="Unassembled WGS sequence"/>
</dbReference>
<dbReference type="SMART" id="SM00320">
    <property type="entry name" value="WD40"/>
    <property type="match status" value="12"/>
</dbReference>
<evidence type="ECO:0008006" key="7">
    <source>
        <dbReference type="Google" id="ProtNLM"/>
    </source>
</evidence>
<dbReference type="PANTHER" id="PTHR22847">
    <property type="entry name" value="WD40 REPEAT PROTEIN"/>
    <property type="match status" value="1"/>
</dbReference>
<keyword evidence="1 3" id="KW-0853">WD repeat</keyword>
<dbReference type="InterPro" id="IPR015943">
    <property type="entry name" value="WD40/YVTN_repeat-like_dom_sf"/>
</dbReference>
<evidence type="ECO:0000256" key="2">
    <source>
        <dbReference type="ARBA" id="ARBA00022737"/>
    </source>
</evidence>
<protein>
    <recommendedName>
        <fullName evidence="7">WD40 repeat protein</fullName>
    </recommendedName>
</protein>
<dbReference type="PANTHER" id="PTHR22847:SF637">
    <property type="entry name" value="WD REPEAT DOMAIN 5B"/>
    <property type="match status" value="1"/>
</dbReference>
<feature type="region of interest" description="Disordered" evidence="4">
    <location>
        <begin position="434"/>
        <end position="472"/>
    </location>
</feature>
<feature type="repeat" description="WD" evidence="3">
    <location>
        <begin position="603"/>
        <end position="646"/>
    </location>
</feature>
<evidence type="ECO:0000313" key="6">
    <source>
        <dbReference type="Proteomes" id="UP000634476"/>
    </source>
</evidence>
<dbReference type="PROSITE" id="PS50294">
    <property type="entry name" value="WD_REPEATS_REGION"/>
    <property type="match status" value="5"/>
</dbReference>
<proteinExistence type="predicted"/>
<dbReference type="InterPro" id="IPR019775">
    <property type="entry name" value="WD40_repeat_CS"/>
</dbReference>
<feature type="repeat" description="WD" evidence="3">
    <location>
        <begin position="199"/>
        <end position="242"/>
    </location>
</feature>
<evidence type="ECO:0000256" key="3">
    <source>
        <dbReference type="PROSITE-ProRule" id="PRU00221"/>
    </source>
</evidence>
<dbReference type="Gene3D" id="2.130.10.10">
    <property type="entry name" value="YVTN repeat-like/Quinoprotein amine dehydrogenase"/>
    <property type="match status" value="4"/>
</dbReference>
<feature type="repeat" description="WD" evidence="3">
    <location>
        <begin position="648"/>
        <end position="691"/>
    </location>
</feature>
<feature type="repeat" description="WD" evidence="3">
    <location>
        <begin position="353"/>
        <end position="396"/>
    </location>
</feature>
<dbReference type="PROSITE" id="PS00678">
    <property type="entry name" value="WD_REPEATS_1"/>
    <property type="match status" value="9"/>
</dbReference>